<dbReference type="PANTHER" id="PTHR31559:SF0">
    <property type="entry name" value="PYRIDOXAL 5'-PHOSPHATE SYNTHASE SUBUNIT SNO1-RELATED"/>
    <property type="match status" value="1"/>
</dbReference>
<evidence type="ECO:0000256" key="9">
    <source>
        <dbReference type="SAM" id="MobiDB-lite"/>
    </source>
</evidence>
<dbReference type="Pfam" id="PF01174">
    <property type="entry name" value="SNO"/>
    <property type="match status" value="1"/>
</dbReference>
<dbReference type="FunFam" id="3.40.50.880:FF:000077">
    <property type="entry name" value="Unplaced genomic scaffold supercont2.4, whole genome shotgun sequence"/>
    <property type="match status" value="1"/>
</dbReference>
<keyword evidence="11" id="KW-1185">Reference proteome</keyword>
<evidence type="ECO:0000256" key="4">
    <source>
        <dbReference type="ARBA" id="ARBA00022962"/>
    </source>
</evidence>
<comment type="catalytic activity">
    <reaction evidence="6">
        <text>L-glutamine + H2O = L-glutamate + NH4(+)</text>
        <dbReference type="Rhea" id="RHEA:15889"/>
        <dbReference type="ChEBI" id="CHEBI:15377"/>
        <dbReference type="ChEBI" id="CHEBI:28938"/>
        <dbReference type="ChEBI" id="CHEBI:29985"/>
        <dbReference type="ChEBI" id="CHEBI:58359"/>
        <dbReference type="EC" id="3.5.1.2"/>
    </reaction>
</comment>
<dbReference type="GO" id="GO:1903600">
    <property type="term" value="C:glutaminase complex"/>
    <property type="evidence" value="ECO:0007669"/>
    <property type="project" value="TreeGrafter"/>
</dbReference>
<dbReference type="InterPro" id="IPR021196">
    <property type="entry name" value="PdxT/SNO_CS"/>
</dbReference>
<dbReference type="VEuPathDB" id="FungiDB:TREMEDRAFT_69521"/>
<dbReference type="EMBL" id="SDIL01000088">
    <property type="protein sequence ID" value="RXK36766.1"/>
    <property type="molecule type" value="Genomic_DNA"/>
</dbReference>
<dbReference type="STRING" id="5217.A0A4Q1BGQ5"/>
<dbReference type="Proteomes" id="UP000289152">
    <property type="component" value="Unassembled WGS sequence"/>
</dbReference>
<dbReference type="SUPFAM" id="SSF52317">
    <property type="entry name" value="Class I glutamine amidotransferase-like"/>
    <property type="match status" value="1"/>
</dbReference>
<feature type="binding site" evidence="8">
    <location>
        <position position="129"/>
    </location>
    <ligand>
        <name>L-glutamine</name>
        <dbReference type="ChEBI" id="CHEBI:58359"/>
    </ligand>
</feature>
<dbReference type="GO" id="GO:0004359">
    <property type="term" value="F:glutaminase activity"/>
    <property type="evidence" value="ECO:0007669"/>
    <property type="project" value="UniProtKB-EC"/>
</dbReference>
<dbReference type="GO" id="GO:0005829">
    <property type="term" value="C:cytosol"/>
    <property type="evidence" value="ECO:0007669"/>
    <property type="project" value="TreeGrafter"/>
</dbReference>
<dbReference type="GO" id="GO:0008614">
    <property type="term" value="P:pyridoxine metabolic process"/>
    <property type="evidence" value="ECO:0007669"/>
    <property type="project" value="TreeGrafter"/>
</dbReference>
<organism evidence="10 11">
    <name type="scientific">Tremella mesenterica</name>
    <name type="common">Jelly fungus</name>
    <dbReference type="NCBI Taxonomy" id="5217"/>
    <lineage>
        <taxon>Eukaryota</taxon>
        <taxon>Fungi</taxon>
        <taxon>Dikarya</taxon>
        <taxon>Basidiomycota</taxon>
        <taxon>Agaricomycotina</taxon>
        <taxon>Tremellomycetes</taxon>
        <taxon>Tremellales</taxon>
        <taxon>Tremellaceae</taxon>
        <taxon>Tremella</taxon>
    </lineage>
</organism>
<dbReference type="PROSITE" id="PS01236">
    <property type="entry name" value="PDXT_SNO_1"/>
    <property type="match status" value="1"/>
</dbReference>
<keyword evidence="4" id="KW-0315">Glutamine amidotransferase</keyword>
<dbReference type="GO" id="GO:0042823">
    <property type="term" value="P:pyridoxal phosphate biosynthetic process"/>
    <property type="evidence" value="ECO:0007669"/>
    <property type="project" value="InterPro"/>
</dbReference>
<comment type="caution">
    <text evidence="10">The sequence shown here is derived from an EMBL/GenBank/DDBJ whole genome shotgun (WGS) entry which is preliminary data.</text>
</comment>
<feature type="active site" description="Charge relay system" evidence="7">
    <location>
        <position position="236"/>
    </location>
</feature>
<evidence type="ECO:0000256" key="8">
    <source>
        <dbReference type="PIRSR" id="PIRSR005639-2"/>
    </source>
</evidence>
<feature type="region of interest" description="Disordered" evidence="9">
    <location>
        <begin position="196"/>
        <end position="218"/>
    </location>
</feature>
<keyword evidence="5" id="KW-0456">Lyase</keyword>
<reference evidence="10 11" key="1">
    <citation type="submission" date="2016-06" db="EMBL/GenBank/DDBJ databases">
        <title>Evolution of pathogenesis and genome organization in the Tremellales.</title>
        <authorList>
            <person name="Cuomo C."/>
            <person name="Litvintseva A."/>
            <person name="Heitman J."/>
            <person name="Chen Y."/>
            <person name="Sun S."/>
            <person name="Springer D."/>
            <person name="Dromer F."/>
            <person name="Young S."/>
            <person name="Zeng Q."/>
            <person name="Chapman S."/>
            <person name="Gujja S."/>
            <person name="Saif S."/>
            <person name="Birren B."/>
        </authorList>
    </citation>
    <scope>NUCLEOTIDE SEQUENCE [LARGE SCALE GENOMIC DNA]</scope>
    <source>
        <strain evidence="10 11">ATCC 28783</strain>
    </source>
</reference>
<dbReference type="Gene3D" id="3.40.50.880">
    <property type="match status" value="1"/>
</dbReference>
<dbReference type="GO" id="GO:0016829">
    <property type="term" value="F:lyase activity"/>
    <property type="evidence" value="ECO:0007669"/>
    <property type="project" value="UniProtKB-KW"/>
</dbReference>
<evidence type="ECO:0000256" key="2">
    <source>
        <dbReference type="ARBA" id="ARBA00012918"/>
    </source>
</evidence>
<evidence type="ECO:0000313" key="10">
    <source>
        <dbReference type="EMBL" id="RXK36766.1"/>
    </source>
</evidence>
<feature type="active site" description="Nucleophile" evidence="7">
    <location>
        <position position="95"/>
    </location>
</feature>
<evidence type="ECO:0000256" key="1">
    <source>
        <dbReference type="ARBA" id="ARBA00008345"/>
    </source>
</evidence>
<evidence type="ECO:0000313" key="11">
    <source>
        <dbReference type="Proteomes" id="UP000289152"/>
    </source>
</evidence>
<evidence type="ECO:0000256" key="5">
    <source>
        <dbReference type="ARBA" id="ARBA00023239"/>
    </source>
</evidence>
<dbReference type="NCBIfam" id="TIGR03800">
    <property type="entry name" value="PLP_synth_Pdx2"/>
    <property type="match status" value="1"/>
</dbReference>
<protein>
    <recommendedName>
        <fullName evidence="2">glutaminase</fullName>
        <ecNumber evidence="2">3.5.1.2</ecNumber>
    </recommendedName>
</protein>
<feature type="active site" description="Charge relay system" evidence="7">
    <location>
        <position position="238"/>
    </location>
</feature>
<evidence type="ECO:0000256" key="3">
    <source>
        <dbReference type="ARBA" id="ARBA00022801"/>
    </source>
</evidence>
<dbReference type="PANTHER" id="PTHR31559">
    <property type="entry name" value="PYRIDOXAL 5'-PHOSPHATE SYNTHASE SUBUNIT SNO"/>
    <property type="match status" value="1"/>
</dbReference>
<dbReference type="InterPro" id="IPR002161">
    <property type="entry name" value="PdxT/SNO"/>
</dbReference>
<evidence type="ECO:0000256" key="6">
    <source>
        <dbReference type="ARBA" id="ARBA00049534"/>
    </source>
</evidence>
<dbReference type="PROSITE" id="PS51130">
    <property type="entry name" value="PDXT_SNO_2"/>
    <property type="match status" value="1"/>
</dbReference>
<keyword evidence="3" id="KW-0378">Hydrolase</keyword>
<name>A0A4Q1BGQ5_TREME</name>
<sequence length="257" mass="27902">MTVQANTQEEIVIGVLALQGAFIEHIHYLERLRIKDCTIHAIPVRTAEELSKCHALIIPGGESTVITRLAALTPGLLPLLLEFVRSPEKAVWGTCAGMILLASEDGIGGGKVGKTPKGWGGIDGLKVWRNLYGNQLESFEYPLEIPCLSQPEIPFNTIFIRAPAIHSLSASSSSTSSQIDSDPHSKSNVPVEILATLPPSLHPPPPPDDTPLGPHNPADLGKVMLRQGRNMVTSFHPELSGDIRVHEFWVERCVLGR</sequence>
<dbReference type="AlphaFoldDB" id="A0A4Q1BGQ5"/>
<dbReference type="PIRSF" id="PIRSF005639">
    <property type="entry name" value="Glut_amidoT_SNO"/>
    <property type="match status" value="1"/>
</dbReference>
<dbReference type="FunCoup" id="A0A4Q1BGQ5">
    <property type="interactions" value="83"/>
</dbReference>
<feature type="binding site" evidence="8">
    <location>
        <begin position="61"/>
        <end position="63"/>
    </location>
    <ligand>
        <name>L-glutamine</name>
        <dbReference type="ChEBI" id="CHEBI:58359"/>
    </ligand>
</feature>
<evidence type="ECO:0000256" key="7">
    <source>
        <dbReference type="PIRSR" id="PIRSR005639-1"/>
    </source>
</evidence>
<dbReference type="EC" id="3.5.1.2" evidence="2"/>
<dbReference type="InParanoid" id="A0A4Q1BGQ5"/>
<dbReference type="InterPro" id="IPR029062">
    <property type="entry name" value="Class_I_gatase-like"/>
</dbReference>
<comment type="similarity">
    <text evidence="1">Belongs to the glutaminase PdxT/SNO family.</text>
</comment>
<gene>
    <name evidence="10" type="ORF">M231_06001</name>
</gene>
<dbReference type="OrthoDB" id="2039at2759"/>
<proteinExistence type="inferred from homology"/>
<accession>A0A4Q1BGQ5</accession>
<feature type="binding site" evidence="8">
    <location>
        <begin position="160"/>
        <end position="161"/>
    </location>
    <ligand>
        <name>L-glutamine</name>
        <dbReference type="ChEBI" id="CHEBI:58359"/>
    </ligand>
</feature>
<feature type="compositionally biased region" description="Pro residues" evidence="9">
    <location>
        <begin position="200"/>
        <end position="209"/>
    </location>
</feature>